<gene>
    <name evidence="2" type="ORF">GWK47_006036</name>
</gene>
<reference evidence="2" key="1">
    <citation type="submission" date="2020-07" db="EMBL/GenBank/DDBJ databases">
        <title>The High-quality genome of the commercially important snow crab, Chionoecetes opilio.</title>
        <authorList>
            <person name="Jeong J.-H."/>
            <person name="Ryu S."/>
        </authorList>
    </citation>
    <scope>NUCLEOTIDE SEQUENCE</scope>
    <source>
        <strain evidence="2">MADBK_172401_WGS</strain>
        <tissue evidence="2">Digestive gland</tissue>
    </source>
</reference>
<feature type="region of interest" description="Disordered" evidence="1">
    <location>
        <begin position="69"/>
        <end position="95"/>
    </location>
</feature>
<dbReference type="AlphaFoldDB" id="A0A8J4YGE6"/>
<dbReference type="EMBL" id="JACEEZ010009559">
    <property type="protein sequence ID" value="KAG0722409.1"/>
    <property type="molecule type" value="Genomic_DNA"/>
</dbReference>
<evidence type="ECO:0000256" key="1">
    <source>
        <dbReference type="SAM" id="MobiDB-lite"/>
    </source>
</evidence>
<proteinExistence type="predicted"/>
<evidence type="ECO:0000313" key="3">
    <source>
        <dbReference type="Proteomes" id="UP000770661"/>
    </source>
</evidence>
<protein>
    <submittedName>
        <fullName evidence="2">Uncharacterized protein</fullName>
    </submittedName>
</protein>
<name>A0A8J4YGE6_CHIOP</name>
<sequence length="116" mass="12648">MGLCRTVGVIFAWFDNLDLQVFTPNGRRTTHVLSHEFQQPQPAGILEYGRAKTGMSSLIIPGLSKKAAQSKTSSSSSGSLPLQHYTGPTKMNPPAVEVRISYQDVTSPTKKYVPGR</sequence>
<evidence type="ECO:0000313" key="2">
    <source>
        <dbReference type="EMBL" id="KAG0722409.1"/>
    </source>
</evidence>
<accession>A0A8J4YGE6</accession>
<dbReference type="Proteomes" id="UP000770661">
    <property type="component" value="Unassembled WGS sequence"/>
</dbReference>
<comment type="caution">
    <text evidence="2">The sequence shown here is derived from an EMBL/GenBank/DDBJ whole genome shotgun (WGS) entry which is preliminary data.</text>
</comment>
<organism evidence="2 3">
    <name type="scientific">Chionoecetes opilio</name>
    <name type="common">Atlantic snow crab</name>
    <name type="synonym">Cancer opilio</name>
    <dbReference type="NCBI Taxonomy" id="41210"/>
    <lineage>
        <taxon>Eukaryota</taxon>
        <taxon>Metazoa</taxon>
        <taxon>Ecdysozoa</taxon>
        <taxon>Arthropoda</taxon>
        <taxon>Crustacea</taxon>
        <taxon>Multicrustacea</taxon>
        <taxon>Malacostraca</taxon>
        <taxon>Eumalacostraca</taxon>
        <taxon>Eucarida</taxon>
        <taxon>Decapoda</taxon>
        <taxon>Pleocyemata</taxon>
        <taxon>Brachyura</taxon>
        <taxon>Eubrachyura</taxon>
        <taxon>Majoidea</taxon>
        <taxon>Majidae</taxon>
        <taxon>Chionoecetes</taxon>
    </lineage>
</organism>
<feature type="compositionally biased region" description="Low complexity" evidence="1">
    <location>
        <begin position="69"/>
        <end position="79"/>
    </location>
</feature>
<keyword evidence="3" id="KW-1185">Reference proteome</keyword>